<keyword id="KW-0903">Direct protein sequencing</keyword>
<dbReference type="GO" id="GO:0016491">
    <property type="term" value="F:oxidoreductase activity"/>
    <property type="evidence" value="ECO:0007669"/>
    <property type="project" value="UniProtKB-KW"/>
</dbReference>
<protein>
    <submittedName>
        <fullName>Pyruvate ferredoxin oxidoreductase gamma subunit, POR gamma</fullName>
    </submittedName>
</protein>
<dbReference type="InterPro" id="IPR002869">
    <property type="entry name" value="Pyrv_flavodox_OxRed_cen"/>
</dbReference>
<proteinExistence type="evidence at protein level"/>
<dbReference type="SUPFAM" id="SSF53323">
    <property type="entry name" value="Pyruvate-ferredoxin oxidoreductase, PFOR, domain III"/>
    <property type="match status" value="1"/>
</dbReference>
<keyword evidence="1" id="KW-0560">Oxidoreductase</keyword>
<accession>Q9UWL1</accession>
<name>Q9UWL1_9EURY</name>
<evidence type="ECO:0000256" key="1">
    <source>
        <dbReference type="ARBA" id="ARBA00023002"/>
    </source>
</evidence>
<sequence length="28" mass="2843">MIEVAFHGRGGQKAVTAANILAEAAFLG</sequence>
<dbReference type="AlphaFoldDB" id="Q9UWL1"/>
<reference key="1">
    <citation type="journal article" date="1994" name="Biochemistry">
        <title>Characterization of an ancestral type of pyruvate ferredoxin oxidoreductase from the hyperthermophilic bacterium, Thermotoga maritima.</title>
        <authorList>
            <person name="Blamey J.M."/>
            <person name="Adams M.W.W."/>
        </authorList>
    </citation>
    <scope>PROTEIN SEQUENCE</scope>
</reference>
<organism>
    <name type="scientific">Pyrococcus furiosus</name>
    <dbReference type="NCBI Taxonomy" id="2261"/>
    <lineage>
        <taxon>Archaea</taxon>
        <taxon>Methanobacteriati</taxon>
        <taxon>Methanobacteriota</taxon>
        <taxon>Thermococci</taxon>
        <taxon>Thermococcales</taxon>
        <taxon>Thermococcaceae</taxon>
        <taxon>Pyrococcus</taxon>
    </lineage>
</organism>
<dbReference type="Gene3D" id="3.40.920.10">
    <property type="entry name" value="Pyruvate-ferredoxin oxidoreductase, PFOR, domain III"/>
    <property type="match status" value="1"/>
</dbReference>
<dbReference type="PIR" id="F54346">
    <property type="entry name" value="F54346"/>
</dbReference>